<keyword evidence="1" id="KW-0732">Signal</keyword>
<accession>A0AA36GXT1</accession>
<organism evidence="2 3">
    <name type="scientific">Cylicocyclus nassatus</name>
    <name type="common">Nematode worm</name>
    <dbReference type="NCBI Taxonomy" id="53992"/>
    <lineage>
        <taxon>Eukaryota</taxon>
        <taxon>Metazoa</taxon>
        <taxon>Ecdysozoa</taxon>
        <taxon>Nematoda</taxon>
        <taxon>Chromadorea</taxon>
        <taxon>Rhabditida</taxon>
        <taxon>Rhabditina</taxon>
        <taxon>Rhabditomorpha</taxon>
        <taxon>Strongyloidea</taxon>
        <taxon>Strongylidae</taxon>
        <taxon>Cylicocyclus</taxon>
    </lineage>
</organism>
<dbReference type="AlphaFoldDB" id="A0AA36GXT1"/>
<sequence>MYSALSTYLCLLFLSTIFSETSSQLLPPIAGKNGLTSRSHKTFENGVVSCGNTFCDAKRCLKKAEKYECTDDE</sequence>
<protein>
    <recommendedName>
        <fullName evidence="4">Secreted protein</fullName>
    </recommendedName>
</protein>
<evidence type="ECO:0000256" key="1">
    <source>
        <dbReference type="SAM" id="SignalP"/>
    </source>
</evidence>
<keyword evidence="3" id="KW-1185">Reference proteome</keyword>
<gene>
    <name evidence="2" type="ORF">CYNAS_LOCUS12344</name>
</gene>
<name>A0AA36GXT1_CYLNA</name>
<evidence type="ECO:0000313" key="2">
    <source>
        <dbReference type="EMBL" id="CAJ0600361.1"/>
    </source>
</evidence>
<reference evidence="2" key="1">
    <citation type="submission" date="2023-07" db="EMBL/GenBank/DDBJ databases">
        <authorList>
            <consortium name="CYATHOMIX"/>
        </authorList>
    </citation>
    <scope>NUCLEOTIDE SEQUENCE</scope>
    <source>
        <strain evidence="2">N/A</strain>
    </source>
</reference>
<proteinExistence type="predicted"/>
<feature type="chain" id="PRO_5041340623" description="Secreted protein" evidence="1">
    <location>
        <begin position="24"/>
        <end position="73"/>
    </location>
</feature>
<evidence type="ECO:0008006" key="4">
    <source>
        <dbReference type="Google" id="ProtNLM"/>
    </source>
</evidence>
<feature type="signal peptide" evidence="1">
    <location>
        <begin position="1"/>
        <end position="23"/>
    </location>
</feature>
<dbReference type="EMBL" id="CATQJL010000223">
    <property type="protein sequence ID" value="CAJ0600361.1"/>
    <property type="molecule type" value="Genomic_DNA"/>
</dbReference>
<comment type="caution">
    <text evidence="2">The sequence shown here is derived from an EMBL/GenBank/DDBJ whole genome shotgun (WGS) entry which is preliminary data.</text>
</comment>
<dbReference type="Proteomes" id="UP001176961">
    <property type="component" value="Unassembled WGS sequence"/>
</dbReference>
<evidence type="ECO:0000313" key="3">
    <source>
        <dbReference type="Proteomes" id="UP001176961"/>
    </source>
</evidence>